<dbReference type="EMBL" id="CAJGYO010000001">
    <property type="protein sequence ID" value="CAD6205325.1"/>
    <property type="molecule type" value="Genomic_DNA"/>
</dbReference>
<name>A0A811MEZ7_9POAL</name>
<dbReference type="Gene3D" id="3.80.10.10">
    <property type="entry name" value="Ribonuclease Inhibitor"/>
    <property type="match status" value="1"/>
</dbReference>
<dbReference type="SUPFAM" id="SSF52058">
    <property type="entry name" value="L domain-like"/>
    <property type="match status" value="1"/>
</dbReference>
<dbReference type="Gene3D" id="1.10.10.10">
    <property type="entry name" value="Winged helix-like DNA-binding domain superfamily/Winged helix DNA-binding domain"/>
    <property type="match status" value="1"/>
</dbReference>
<accession>A0A811MEZ7</accession>
<evidence type="ECO:0000259" key="11">
    <source>
        <dbReference type="Pfam" id="PF23598"/>
    </source>
</evidence>
<dbReference type="PRINTS" id="PR00364">
    <property type="entry name" value="DISEASERSIST"/>
</dbReference>
<dbReference type="Proteomes" id="UP000604825">
    <property type="component" value="Unassembled WGS sequence"/>
</dbReference>
<keyword evidence="13" id="KW-1185">Reference proteome</keyword>
<evidence type="ECO:0000259" key="9">
    <source>
        <dbReference type="Pfam" id="PF18052"/>
    </source>
</evidence>
<feature type="domain" description="Disease resistance protein winged helix" evidence="10">
    <location>
        <begin position="476"/>
        <end position="547"/>
    </location>
</feature>
<feature type="region of interest" description="Disordered" evidence="7">
    <location>
        <begin position="1715"/>
        <end position="1736"/>
    </location>
</feature>
<keyword evidence="5" id="KW-0611">Plant defense</keyword>
<dbReference type="InterPro" id="IPR027417">
    <property type="entry name" value="P-loop_NTPase"/>
</dbReference>
<evidence type="ECO:0000259" key="10">
    <source>
        <dbReference type="Pfam" id="PF23559"/>
    </source>
</evidence>
<dbReference type="InterPro" id="IPR002182">
    <property type="entry name" value="NB-ARC"/>
</dbReference>
<dbReference type="OrthoDB" id="676979at2759"/>
<dbReference type="GO" id="GO:0002758">
    <property type="term" value="P:innate immune response-activating signaling pathway"/>
    <property type="evidence" value="ECO:0007669"/>
    <property type="project" value="UniProtKB-ARBA"/>
</dbReference>
<dbReference type="PANTHER" id="PTHR23155">
    <property type="entry name" value="DISEASE RESISTANCE PROTEIN RP"/>
    <property type="match status" value="1"/>
</dbReference>
<keyword evidence="3" id="KW-0677">Repeat</keyword>
<organism evidence="12 13">
    <name type="scientific">Miscanthus lutarioriparius</name>
    <dbReference type="NCBI Taxonomy" id="422564"/>
    <lineage>
        <taxon>Eukaryota</taxon>
        <taxon>Viridiplantae</taxon>
        <taxon>Streptophyta</taxon>
        <taxon>Embryophyta</taxon>
        <taxon>Tracheophyta</taxon>
        <taxon>Spermatophyta</taxon>
        <taxon>Magnoliopsida</taxon>
        <taxon>Liliopsida</taxon>
        <taxon>Poales</taxon>
        <taxon>Poaceae</taxon>
        <taxon>PACMAD clade</taxon>
        <taxon>Panicoideae</taxon>
        <taxon>Andropogonodae</taxon>
        <taxon>Andropogoneae</taxon>
        <taxon>Saccharinae</taxon>
        <taxon>Miscanthus</taxon>
    </lineage>
</organism>
<keyword evidence="4" id="KW-0547">Nucleotide-binding</keyword>
<dbReference type="Gene3D" id="1.20.5.4130">
    <property type="match status" value="1"/>
</dbReference>
<proteinExistence type="inferred from homology"/>
<evidence type="ECO:0000256" key="2">
    <source>
        <dbReference type="ARBA" id="ARBA00022614"/>
    </source>
</evidence>
<feature type="compositionally biased region" description="Polar residues" evidence="7">
    <location>
        <begin position="1406"/>
        <end position="1417"/>
    </location>
</feature>
<dbReference type="InterPro" id="IPR055414">
    <property type="entry name" value="LRR_R13L4/SHOC2-like"/>
</dbReference>
<evidence type="ECO:0000313" key="13">
    <source>
        <dbReference type="Proteomes" id="UP000604825"/>
    </source>
</evidence>
<dbReference type="Pfam" id="PF00931">
    <property type="entry name" value="NB-ARC"/>
    <property type="match status" value="1"/>
</dbReference>
<evidence type="ECO:0000256" key="7">
    <source>
        <dbReference type="SAM" id="MobiDB-lite"/>
    </source>
</evidence>
<feature type="region of interest" description="Disordered" evidence="7">
    <location>
        <begin position="1385"/>
        <end position="1417"/>
    </location>
</feature>
<feature type="domain" description="Disease resistance R13L4/SHOC-2-like LRR" evidence="11">
    <location>
        <begin position="612"/>
        <end position="967"/>
    </location>
</feature>
<dbReference type="GO" id="GO:0009626">
    <property type="term" value="P:plant-type hypersensitive response"/>
    <property type="evidence" value="ECO:0007669"/>
    <property type="project" value="UniProtKB-ARBA"/>
</dbReference>
<evidence type="ECO:0000256" key="5">
    <source>
        <dbReference type="ARBA" id="ARBA00022821"/>
    </source>
</evidence>
<dbReference type="InterPro" id="IPR032675">
    <property type="entry name" value="LRR_dom_sf"/>
</dbReference>
<feature type="domain" description="NB-ARC" evidence="8">
    <location>
        <begin position="226"/>
        <end position="388"/>
    </location>
</feature>
<evidence type="ECO:0000259" key="8">
    <source>
        <dbReference type="Pfam" id="PF00931"/>
    </source>
</evidence>
<protein>
    <submittedName>
        <fullName evidence="12">Uncharacterized protein</fullName>
    </submittedName>
</protein>
<dbReference type="FunFam" id="1.10.10.10:FF:000322">
    <property type="entry name" value="Probable disease resistance protein At1g63360"/>
    <property type="match status" value="1"/>
</dbReference>
<dbReference type="InterPro" id="IPR058922">
    <property type="entry name" value="WHD_DRP"/>
</dbReference>
<evidence type="ECO:0000256" key="6">
    <source>
        <dbReference type="ARBA" id="ARBA00023054"/>
    </source>
</evidence>
<evidence type="ECO:0000256" key="3">
    <source>
        <dbReference type="ARBA" id="ARBA00022737"/>
    </source>
</evidence>
<dbReference type="Gene3D" id="1.10.8.430">
    <property type="entry name" value="Helical domain of apoptotic protease-activating factors"/>
    <property type="match status" value="1"/>
</dbReference>
<reference evidence="12" key="1">
    <citation type="submission" date="2020-10" db="EMBL/GenBank/DDBJ databases">
        <authorList>
            <person name="Han B."/>
            <person name="Lu T."/>
            <person name="Zhao Q."/>
            <person name="Huang X."/>
            <person name="Zhao Y."/>
        </authorList>
    </citation>
    <scope>NUCLEOTIDE SEQUENCE</scope>
</reference>
<keyword evidence="2" id="KW-0433">Leucine-rich repeat</keyword>
<dbReference type="Pfam" id="PF18052">
    <property type="entry name" value="Rx_N"/>
    <property type="match status" value="1"/>
</dbReference>
<evidence type="ECO:0000313" key="12">
    <source>
        <dbReference type="EMBL" id="CAD6205325.1"/>
    </source>
</evidence>
<comment type="caution">
    <text evidence="12">The sequence shown here is derived from an EMBL/GenBank/DDBJ whole genome shotgun (WGS) entry which is preliminary data.</text>
</comment>
<evidence type="ECO:0000256" key="4">
    <source>
        <dbReference type="ARBA" id="ARBA00022741"/>
    </source>
</evidence>
<dbReference type="Pfam" id="PF23559">
    <property type="entry name" value="WHD_DRP"/>
    <property type="match status" value="1"/>
</dbReference>
<dbReference type="InterPro" id="IPR036388">
    <property type="entry name" value="WH-like_DNA-bd_sf"/>
</dbReference>
<keyword evidence="6" id="KW-0175">Coiled coil</keyword>
<dbReference type="PANTHER" id="PTHR23155:SF909">
    <property type="entry name" value="OS11G0673900 PROTEIN"/>
    <property type="match status" value="1"/>
</dbReference>
<evidence type="ECO:0000256" key="1">
    <source>
        <dbReference type="ARBA" id="ARBA00008894"/>
    </source>
</evidence>
<dbReference type="InterPro" id="IPR042197">
    <property type="entry name" value="Apaf_helical"/>
</dbReference>
<dbReference type="InterPro" id="IPR041118">
    <property type="entry name" value="Rx_N"/>
</dbReference>
<dbReference type="Gene3D" id="3.40.50.300">
    <property type="entry name" value="P-loop containing nucleotide triphosphate hydrolases"/>
    <property type="match status" value="1"/>
</dbReference>
<feature type="domain" description="Disease resistance N-terminal" evidence="9">
    <location>
        <begin position="19"/>
        <end position="97"/>
    </location>
</feature>
<feature type="region of interest" description="Disordered" evidence="7">
    <location>
        <begin position="186"/>
        <end position="207"/>
    </location>
</feature>
<comment type="similarity">
    <text evidence="1">Belongs to the disease resistance NB-LRR family.</text>
</comment>
<dbReference type="GO" id="GO:0043531">
    <property type="term" value="F:ADP binding"/>
    <property type="evidence" value="ECO:0007669"/>
    <property type="project" value="InterPro"/>
</dbReference>
<dbReference type="SUPFAM" id="SSF52540">
    <property type="entry name" value="P-loop containing nucleoside triphosphate hydrolases"/>
    <property type="match status" value="1"/>
</dbReference>
<dbReference type="InterPro" id="IPR044974">
    <property type="entry name" value="Disease_R_plants"/>
</dbReference>
<dbReference type="Pfam" id="PF23598">
    <property type="entry name" value="LRR_14"/>
    <property type="match status" value="1"/>
</dbReference>
<dbReference type="GO" id="GO:0042742">
    <property type="term" value="P:defense response to bacterium"/>
    <property type="evidence" value="ECO:0007669"/>
    <property type="project" value="UniProtKB-ARBA"/>
</dbReference>
<sequence length="1935" mass="212158">MAAVLGAFVPDTAVRWRGLVAGEVALRMGVAPEAKTLVARLERVSAAVRDAEARAACGDDGAARWLANVRAAAYEADGAVDRCRVAVRRRRAHEQQKSQQQHHHQARSPLRFIYRAIITALLQRLLQVHPLTELLCSWSAQALPRLLSSCCDTDVSCGDIVADINNLNRKLHVILKEKHRLQLRSSLGDQHSAPVGTAHRLRKPERTRSAGADIVGSRIEDDAAGLVRQLTETDGRTGCTIVAIIGPDGIGKTTLAKKVYGSERIRRAFGARSWVRIPREYNEAALLSQVIDSFGGDTTGGESFADLERTLVRLVEEKRFLLVLDDVRYGGVWEDVLRRLLERAAGRGSKVVITARHGSIAREMGAGHVHRVKKLDIDDGWLLLRTAASIADEAAAGELKGVGEGIADKCGGVPLAIKAVAGVLRTRDRTAQEWGEVLASPAWLVKGLAEDAMKPLYLCYDDLPCHLKQCFLYCSLFPSDLAVDRRVLVQLWIAEGFVQIRADASVEEVAEEYYDELITRHLLQPAEEDEHGGAAWCTMHDMLRVLAQLLAHGEELTGDSYRLLVDNDAALAPRRVSLPGRNLAAIPEKILKLERVRTLLLQKNPFTIEGSIFTRLQHLKVLDLSETAVELIPETLGNLVYLRFLNLSHTRIQAIPESIGSLWSLKFFLLRGCKTLHALPKGIEHLRGLRDLDLAGTVINDVAFRVGHLRSITSLCCFTVTSKEARAAQDRSGWPLDELKNLSQLRTLHIQKLEKAANRSEATEMLLDAKKGLRELELSCSSTVRPLQTPELVRKIEDIFEEMNPPLCLESLKLVNYFGTRFPRWLSVTFLPNLHDLDIIGCNFCQSFPPLGRLPELRSLYIADSLALKDIGAEFTGTEHPHQVPFPKLENLHLQGLQKLQTWTDIEPGAFPSLQELQLESCPKMQNLPVGLRHVTSLTKLHIADMASLEAVDDIATLMELSVWNTPNLKRISNLPSLEDINMCHCPMLESVENVDGLQTVHTFDHDLRDMPRWIEAHASKLRSLNFTSTVELLKRCLVDGPDWPVIKDIKEVHGYSTGSSYIYYKRSPYIFESNVSDEDNLSVRENEADLDNADDISVSSSGTGYLEIKGFFDSKVLKEGTTRAEEIVSGRSVGRTMLGLTHRRLHKLAEVAPEDDEVEDRADSAMLLPSNTTRATTSAAKVGCVVTDHHNDPGSLPKATSHESQAITTDEICHDNIVTSAFPRQTMSKTAKDVSSKPSTDGYATLTKSAAPIGHNLVRQGSQAINSTEIGQGSNFSSIRRKEHTSKKGEGITADVTVAKGISLVHSRQVMTSNKGKEDFADNAATTICSSDIHKCNSNARKSIRQKGLEKSAGVTGSSFIHEASHTVFFTEPTRDLASSLINSKQQMPEKEGEVSDALDPTDAVDNNGNQMEDGNISSSVKLNHEESKAIGASTTNCDSGPCKLLAGLACSNQQTIKTLQAASADQNDVTDASSKKKSLGMESKITETARSRCAVESVKYLSGETAKNISRSLPKTAEPTSHPIDITEAAMRKAETTTVRKHSMNEAVNDDRTDKEAPCSIDAKADDSQQAAKVNTAVWVDTDTDTDTLRARLVDSMRHLRRMASQRRHRQRKRGSNNKWSIGPVLVVILLLVSVRNRVELIQPTGLGGQDRSVGVANQLLPKKMWRESLKSKGSWRQKYFGSAVPMHKCERKRRAKAQKRVCLCGGTRRKRRVVDGASPPPPEGVMEAPICPPEPPKREIVRVTKAIIKEKPSAFSSVGSAGKDGGGGAGGALNAAVFKRFHSSAPGARAEGGHVEAGEDGDLGFGGAGDARLDLNVEETGAVGRRDPRRAEEPSWCASSHARLAFLSNCSDLPPPASLSLVDDNSGLSRRRRALERRQGGGESGRALYNHYASGGGWWHGDMEGVDGEEVGWTDDMWEGMGSVTLGGLEWH</sequence>
<gene>
    <name evidence="12" type="ORF">NCGR_LOCUS3156</name>
</gene>